<evidence type="ECO:0000313" key="6">
    <source>
        <dbReference type="EMBL" id="SAK57513.1"/>
    </source>
</evidence>
<dbReference type="PANTHER" id="PTHR43095">
    <property type="entry name" value="SUGAR KINASE"/>
    <property type="match status" value="1"/>
</dbReference>
<name>A0A158AI97_9BURK</name>
<dbReference type="InterPro" id="IPR018483">
    <property type="entry name" value="Carb_kinase_FGGY_CS"/>
</dbReference>
<dbReference type="SUPFAM" id="SSF53067">
    <property type="entry name" value="Actin-like ATPase domain"/>
    <property type="match status" value="2"/>
</dbReference>
<dbReference type="PIRSF" id="PIRSF000538">
    <property type="entry name" value="GlpK"/>
    <property type="match status" value="1"/>
</dbReference>
<dbReference type="Pfam" id="PF00370">
    <property type="entry name" value="FGGY_N"/>
    <property type="match status" value="1"/>
</dbReference>
<keyword evidence="7" id="KW-1185">Reference proteome</keyword>
<dbReference type="AlphaFoldDB" id="A0A158AI97"/>
<dbReference type="InterPro" id="IPR043129">
    <property type="entry name" value="ATPase_NBD"/>
</dbReference>
<dbReference type="GO" id="GO:0016773">
    <property type="term" value="F:phosphotransferase activity, alcohol group as acceptor"/>
    <property type="evidence" value="ECO:0007669"/>
    <property type="project" value="InterPro"/>
</dbReference>
<proteinExistence type="inferred from homology"/>
<sequence>MTLATDRPDRPDRPDHPEGLVCGIDVGSTNVKVTLVDKDATTVWTKALAVPRVIDEGRPATDALALVSTLEAMIIEGWSATGAVSPLLAIAVTGVGEDGVPVASDLRPLDLAIPWFDRRAEREALQLRAQVGECVRAGVAIDFSRTAAKWKWLRQHRPEVARKAHLWLALTDFPAAWWSQTPFMTETLAARTACYDVFDRKWIASLLDASGALPLPRVVAAGTAVGTVATGSLLAHGAADGNTLLVAGGHDHPVAASAVRRLRSHVLVDSLGTANLMYDEVAALAPRADPYVAFSVPALGQSGVACLGVFEFAASLERFRASGLSAFLSGEVAPGEPAPMTDVLAAIDHALRPGPSTAPDRLRASVDAATFYARCMRDSIRAAGAPANPIYSIGGWARSDALLRLRASVFGEPVAAVEEDELTALGVALIAQDALGADRAPLKRNVRFIQPYPEWQDLYERNFIRFRAFVEELRHQRAA</sequence>
<dbReference type="InterPro" id="IPR050406">
    <property type="entry name" value="FGGY_Carb_Kinase"/>
</dbReference>
<reference evidence="6" key="1">
    <citation type="submission" date="2016-01" db="EMBL/GenBank/DDBJ databases">
        <authorList>
            <person name="Peeters C."/>
        </authorList>
    </citation>
    <scope>NUCLEOTIDE SEQUENCE [LARGE SCALE GENOMIC DNA]</scope>
    <source>
        <strain evidence="6">LMG 29326</strain>
    </source>
</reference>
<dbReference type="GO" id="GO:0005975">
    <property type="term" value="P:carbohydrate metabolic process"/>
    <property type="evidence" value="ECO:0007669"/>
    <property type="project" value="InterPro"/>
</dbReference>
<dbReference type="GO" id="GO:0016301">
    <property type="term" value="F:kinase activity"/>
    <property type="evidence" value="ECO:0007669"/>
    <property type="project" value="UniProtKB-KW"/>
</dbReference>
<dbReference type="PANTHER" id="PTHR43095:SF5">
    <property type="entry name" value="XYLULOSE KINASE"/>
    <property type="match status" value="1"/>
</dbReference>
<dbReference type="OrthoDB" id="9782710at2"/>
<evidence type="ECO:0000259" key="5">
    <source>
        <dbReference type="Pfam" id="PF02782"/>
    </source>
</evidence>
<dbReference type="PROSITE" id="PS00933">
    <property type="entry name" value="FGGY_KINASES_1"/>
    <property type="match status" value="1"/>
</dbReference>
<dbReference type="RefSeq" id="WP_087044596.1">
    <property type="nucleotide sequence ID" value="NZ_FCOB02000007.1"/>
</dbReference>
<feature type="domain" description="Carbohydrate kinase FGGY C-terminal" evidence="5">
    <location>
        <begin position="327"/>
        <end position="431"/>
    </location>
</feature>
<comment type="caution">
    <text evidence="6">The sequence shown here is derived from an EMBL/GenBank/DDBJ whole genome shotgun (WGS) entry which is preliminary data.</text>
</comment>
<dbReference type="Gene3D" id="3.30.420.40">
    <property type="match status" value="2"/>
</dbReference>
<dbReference type="STRING" id="1777144.AWB83_01882"/>
<gene>
    <name evidence="6" type="ORF">AWB83_01882</name>
</gene>
<protein>
    <submittedName>
        <fullName evidence="6">Xylulokinase</fullName>
    </submittedName>
</protein>
<dbReference type="InterPro" id="IPR018484">
    <property type="entry name" value="FGGY_N"/>
</dbReference>
<evidence type="ECO:0000256" key="3">
    <source>
        <dbReference type="ARBA" id="ARBA00022777"/>
    </source>
</evidence>
<dbReference type="Proteomes" id="UP000054978">
    <property type="component" value="Unassembled WGS sequence"/>
</dbReference>
<keyword evidence="3" id="KW-0418">Kinase</keyword>
<comment type="similarity">
    <text evidence="1">Belongs to the FGGY kinase family.</text>
</comment>
<evidence type="ECO:0000256" key="2">
    <source>
        <dbReference type="ARBA" id="ARBA00022679"/>
    </source>
</evidence>
<dbReference type="Pfam" id="PF02782">
    <property type="entry name" value="FGGY_C"/>
    <property type="match status" value="1"/>
</dbReference>
<evidence type="ECO:0000313" key="7">
    <source>
        <dbReference type="Proteomes" id="UP000054978"/>
    </source>
</evidence>
<feature type="domain" description="Carbohydrate kinase FGGY N-terminal" evidence="4">
    <location>
        <begin position="21"/>
        <end position="256"/>
    </location>
</feature>
<evidence type="ECO:0000256" key="1">
    <source>
        <dbReference type="ARBA" id="ARBA00009156"/>
    </source>
</evidence>
<dbReference type="EMBL" id="FCOB02000007">
    <property type="protein sequence ID" value="SAK57513.1"/>
    <property type="molecule type" value="Genomic_DNA"/>
</dbReference>
<organism evidence="6 7">
    <name type="scientific">Caballeronia ptereochthonis</name>
    <dbReference type="NCBI Taxonomy" id="1777144"/>
    <lineage>
        <taxon>Bacteria</taxon>
        <taxon>Pseudomonadati</taxon>
        <taxon>Pseudomonadota</taxon>
        <taxon>Betaproteobacteria</taxon>
        <taxon>Burkholderiales</taxon>
        <taxon>Burkholderiaceae</taxon>
        <taxon>Caballeronia</taxon>
    </lineage>
</organism>
<dbReference type="InterPro" id="IPR000577">
    <property type="entry name" value="Carb_kinase_FGGY"/>
</dbReference>
<evidence type="ECO:0000259" key="4">
    <source>
        <dbReference type="Pfam" id="PF00370"/>
    </source>
</evidence>
<keyword evidence="2" id="KW-0808">Transferase</keyword>
<dbReference type="CDD" id="cd07773">
    <property type="entry name" value="ASKHA_NBD_FGGY_FK"/>
    <property type="match status" value="1"/>
</dbReference>
<dbReference type="InterPro" id="IPR018485">
    <property type="entry name" value="FGGY_C"/>
</dbReference>
<accession>A0A158AI97</accession>